<feature type="domain" description="PPM-type phosphatase" evidence="2">
    <location>
        <begin position="187"/>
        <end position="393"/>
    </location>
</feature>
<dbReference type="SMART" id="SM00331">
    <property type="entry name" value="PP2C_SIG"/>
    <property type="match status" value="1"/>
</dbReference>
<protein>
    <recommendedName>
        <fullName evidence="2">PPM-type phosphatase domain-containing protein</fullName>
    </recommendedName>
</protein>
<proteinExistence type="predicted"/>
<evidence type="ECO:0000259" key="2">
    <source>
        <dbReference type="SMART" id="SM00331"/>
    </source>
</evidence>
<dbReference type="InterPro" id="IPR029016">
    <property type="entry name" value="GAF-like_dom_sf"/>
</dbReference>
<dbReference type="EMBL" id="PSXY01000008">
    <property type="protein sequence ID" value="PPF68592.1"/>
    <property type="molecule type" value="Genomic_DNA"/>
</dbReference>
<dbReference type="SUPFAM" id="SSF81606">
    <property type="entry name" value="PP2C-like"/>
    <property type="match status" value="1"/>
</dbReference>
<dbReference type="GO" id="GO:0016791">
    <property type="term" value="F:phosphatase activity"/>
    <property type="evidence" value="ECO:0007669"/>
    <property type="project" value="TreeGrafter"/>
</dbReference>
<dbReference type="PANTHER" id="PTHR43156">
    <property type="entry name" value="STAGE II SPORULATION PROTEIN E-RELATED"/>
    <property type="match status" value="1"/>
</dbReference>
<organism evidence="3 4">
    <name type="scientific">Clavibacter michiganensis</name>
    <dbReference type="NCBI Taxonomy" id="28447"/>
    <lineage>
        <taxon>Bacteria</taxon>
        <taxon>Bacillati</taxon>
        <taxon>Actinomycetota</taxon>
        <taxon>Actinomycetes</taxon>
        <taxon>Micrococcales</taxon>
        <taxon>Microbacteriaceae</taxon>
        <taxon>Clavibacter</taxon>
    </lineage>
</organism>
<name>A0A2S5VUT9_9MICO</name>
<evidence type="ECO:0000313" key="4">
    <source>
        <dbReference type="Proteomes" id="UP000239241"/>
    </source>
</evidence>
<accession>A0A2S5VUT9</accession>
<keyword evidence="1" id="KW-0378">Hydrolase</keyword>
<reference evidence="3 4" key="1">
    <citation type="submission" date="2018-02" db="EMBL/GenBank/DDBJ databases">
        <title>Bacteriophage NCPPB3778 and a type I-E CRISPR drive the evolution of the US Biological Select Agent, Rathayibacter toxicus.</title>
        <authorList>
            <person name="Davis E.W.II."/>
            <person name="Tabima J.F."/>
            <person name="Weisberg A.J."/>
            <person name="Lopes L.D."/>
            <person name="Wiseman M.S."/>
            <person name="Wiseman M.S."/>
            <person name="Pupko T."/>
            <person name="Belcher M.S."/>
            <person name="Sechler A.J."/>
            <person name="Tancos M.A."/>
            <person name="Schroeder B.K."/>
            <person name="Murray T.D."/>
            <person name="Luster D.G."/>
            <person name="Schneider W.L."/>
            <person name="Rogers E."/>
            <person name="Andreote F.D."/>
            <person name="Grunwald N.J."/>
            <person name="Putnam M.L."/>
            <person name="Chang J.H."/>
        </authorList>
    </citation>
    <scope>NUCLEOTIDE SEQUENCE [LARGE SCALE GENOMIC DNA]</scope>
    <source>
        <strain evidence="3 4">AY1B3</strain>
    </source>
</reference>
<dbReference type="AlphaFoldDB" id="A0A2S5VUT9"/>
<evidence type="ECO:0000256" key="1">
    <source>
        <dbReference type="ARBA" id="ARBA00022801"/>
    </source>
</evidence>
<comment type="caution">
    <text evidence="3">The sequence shown here is derived from an EMBL/GenBank/DDBJ whole genome shotgun (WGS) entry which is preliminary data.</text>
</comment>
<dbReference type="PANTHER" id="PTHR43156:SF2">
    <property type="entry name" value="STAGE II SPORULATION PROTEIN E"/>
    <property type="match status" value="1"/>
</dbReference>
<dbReference type="Proteomes" id="UP000239241">
    <property type="component" value="Unassembled WGS sequence"/>
</dbReference>
<evidence type="ECO:0000313" key="3">
    <source>
        <dbReference type="EMBL" id="PPF68592.1"/>
    </source>
</evidence>
<dbReference type="Gene3D" id="3.60.40.10">
    <property type="entry name" value="PPM-type phosphatase domain"/>
    <property type="match status" value="1"/>
</dbReference>
<dbReference type="Gene3D" id="3.30.450.40">
    <property type="match status" value="1"/>
</dbReference>
<gene>
    <name evidence="3" type="ORF">C5E16_06950</name>
</gene>
<dbReference type="InterPro" id="IPR036457">
    <property type="entry name" value="PPM-type-like_dom_sf"/>
</dbReference>
<dbReference type="InterPro" id="IPR052016">
    <property type="entry name" value="Bact_Sigma-Reg"/>
</dbReference>
<dbReference type="Pfam" id="PF07228">
    <property type="entry name" value="SpoIIE"/>
    <property type="match status" value="1"/>
</dbReference>
<dbReference type="SUPFAM" id="SSF55781">
    <property type="entry name" value="GAF domain-like"/>
    <property type="match status" value="1"/>
</dbReference>
<dbReference type="InterPro" id="IPR001932">
    <property type="entry name" value="PPM-type_phosphatase-like_dom"/>
</dbReference>
<sequence>MTAQGDRVDTDLREQQRLESLEALHVFGTAPETRFDRITVMIAEFYRVPMAAVGVIGAQSIWMKSSVGLPSARWARHGTFTDAALAAEGGMLVVEDALRDPRLAHSPSVTGPLGVRFYAAQHLRAPDGNVIGVFFIADTAPRAFSATDRARLALIGDFFSEELARETDSQRAVEVARALSPVAAPHLEGYEVAGTSIPAQVVGGDVHDWFLEGGDLRLTLADVMGKGVGAAILAAGVRATVRLASRTHGVRSTMVRAAAALVDDLSTAGSFSTMFHARLALATGVLTYVDAGHGLSLVIRADGGMQRLRGRHLPLGLEAEDAWQEETVRLDPGDALVIFSDGLLDFFDDEESAYTYLTGLMVRHGDAQRFVDALVKLTPAGQPDDCTVIAVRRSA</sequence>